<gene>
    <name evidence="1" type="ORF">S06H3_45572</name>
</gene>
<protein>
    <submittedName>
        <fullName evidence="1">Uncharacterized protein</fullName>
    </submittedName>
</protein>
<organism evidence="1">
    <name type="scientific">marine sediment metagenome</name>
    <dbReference type="NCBI Taxonomy" id="412755"/>
    <lineage>
        <taxon>unclassified sequences</taxon>
        <taxon>metagenomes</taxon>
        <taxon>ecological metagenomes</taxon>
    </lineage>
</organism>
<dbReference type="EMBL" id="BARV01028473">
    <property type="protein sequence ID" value="GAI34206.1"/>
    <property type="molecule type" value="Genomic_DNA"/>
</dbReference>
<accession>X1NVF6</accession>
<evidence type="ECO:0000313" key="1">
    <source>
        <dbReference type="EMBL" id="GAI34206.1"/>
    </source>
</evidence>
<comment type="caution">
    <text evidence="1">The sequence shown here is derived from an EMBL/GenBank/DDBJ whole genome shotgun (WGS) entry which is preliminary data.</text>
</comment>
<dbReference type="AlphaFoldDB" id="X1NVF6"/>
<feature type="non-terminal residue" evidence="1">
    <location>
        <position position="80"/>
    </location>
</feature>
<name>X1NVF6_9ZZZZ</name>
<reference evidence="1" key="1">
    <citation type="journal article" date="2014" name="Front. Microbiol.">
        <title>High frequency of phylogenetically diverse reductive dehalogenase-homologous genes in deep subseafloor sedimentary metagenomes.</title>
        <authorList>
            <person name="Kawai M."/>
            <person name="Futagami T."/>
            <person name="Toyoda A."/>
            <person name="Takaki Y."/>
            <person name="Nishi S."/>
            <person name="Hori S."/>
            <person name="Arai W."/>
            <person name="Tsubouchi T."/>
            <person name="Morono Y."/>
            <person name="Uchiyama I."/>
            <person name="Ito T."/>
            <person name="Fujiyama A."/>
            <person name="Inagaki F."/>
            <person name="Takami H."/>
        </authorList>
    </citation>
    <scope>NUCLEOTIDE SEQUENCE</scope>
    <source>
        <strain evidence="1">Expedition CK06-06</strain>
    </source>
</reference>
<sequence>MQVLSCVQHAKSVRKALEQAVAKLNGRLEKTRGYITKMDASVDSGIAGATVRIITVVDESNVRPKSVLWANEAGGNEEKA</sequence>
<proteinExistence type="predicted"/>